<evidence type="ECO:0000256" key="9">
    <source>
        <dbReference type="ARBA" id="ARBA00022787"/>
    </source>
</evidence>
<evidence type="ECO:0000313" key="19">
    <source>
        <dbReference type="Proteomes" id="UP000009046"/>
    </source>
</evidence>
<evidence type="ECO:0000256" key="11">
    <source>
        <dbReference type="ARBA" id="ARBA00022989"/>
    </source>
</evidence>
<evidence type="ECO:0000313" key="18">
    <source>
        <dbReference type="EnsemblMetazoa" id="PHUM557580-PA"/>
    </source>
</evidence>
<feature type="domain" description="RING-type" evidence="16">
    <location>
        <begin position="294"/>
        <end position="330"/>
    </location>
</feature>
<reference evidence="17" key="2">
    <citation type="submission" date="2007-04" db="EMBL/GenBank/DDBJ databases">
        <title>The genome of the human body louse.</title>
        <authorList>
            <consortium name="The Human Body Louse Genome Consortium"/>
            <person name="Kirkness E."/>
            <person name="Walenz B."/>
            <person name="Hass B."/>
            <person name="Bruggner R."/>
            <person name="Strausberg R."/>
        </authorList>
    </citation>
    <scope>NUCLEOTIDE SEQUENCE</scope>
    <source>
        <strain evidence="17">USDA</strain>
    </source>
</reference>
<protein>
    <recommendedName>
        <fullName evidence="3">RING-type E3 ubiquitin transferase</fullName>
        <ecNumber evidence="3">2.3.2.27</ecNumber>
    </recommendedName>
</protein>
<evidence type="ECO:0000259" key="16">
    <source>
        <dbReference type="PROSITE" id="PS50089"/>
    </source>
</evidence>
<dbReference type="HOGENOM" id="CLU_050604_1_0_1"/>
<dbReference type="GO" id="GO:0061630">
    <property type="term" value="F:ubiquitin protein ligase activity"/>
    <property type="evidence" value="ECO:0007669"/>
    <property type="project" value="UniProtKB-EC"/>
</dbReference>
<comment type="subcellular location">
    <subcellularLocation>
        <location evidence="2">Mitochondrion outer membrane</location>
        <topology evidence="2">Multi-pass membrane protein</topology>
    </subcellularLocation>
</comment>
<keyword evidence="9" id="KW-1000">Mitochondrion outer membrane</keyword>
<keyword evidence="19" id="KW-1185">Reference proteome</keyword>
<dbReference type="InterPro" id="IPR013083">
    <property type="entry name" value="Znf_RING/FYVE/PHD"/>
</dbReference>
<evidence type="ECO:0000256" key="2">
    <source>
        <dbReference type="ARBA" id="ARBA00004374"/>
    </source>
</evidence>
<dbReference type="RefSeq" id="XP_002431898.1">
    <property type="nucleotide sequence ID" value="XM_002431853.1"/>
</dbReference>
<dbReference type="PANTHER" id="PTHR12183:SF32">
    <property type="entry name" value="MITOCHONDRIAL E3 UBIQUITIN PROTEIN LIGASE 1"/>
    <property type="match status" value="1"/>
</dbReference>
<evidence type="ECO:0000256" key="3">
    <source>
        <dbReference type="ARBA" id="ARBA00012483"/>
    </source>
</evidence>
<dbReference type="InterPro" id="IPR051652">
    <property type="entry name" value="MDM2_MDM4_MUL1"/>
</dbReference>
<keyword evidence="10" id="KW-0862">Zinc</keyword>
<keyword evidence="13 15" id="KW-0472">Membrane</keyword>
<dbReference type="Pfam" id="PF12483">
    <property type="entry name" value="GIDE"/>
    <property type="match status" value="1"/>
</dbReference>
<evidence type="ECO:0000256" key="8">
    <source>
        <dbReference type="ARBA" id="ARBA00022786"/>
    </source>
</evidence>
<dbReference type="InterPro" id="IPR001841">
    <property type="entry name" value="Znf_RING"/>
</dbReference>
<dbReference type="InParanoid" id="E0W0K4"/>
<dbReference type="EMBL" id="AAZO01006774">
    <property type="status" value="NOT_ANNOTATED_CDS"/>
    <property type="molecule type" value="Genomic_DNA"/>
</dbReference>
<feature type="transmembrane region" description="Helical" evidence="15">
    <location>
        <begin position="231"/>
        <end position="251"/>
    </location>
</feature>
<evidence type="ECO:0000256" key="7">
    <source>
        <dbReference type="ARBA" id="ARBA00022771"/>
    </source>
</evidence>
<evidence type="ECO:0000256" key="6">
    <source>
        <dbReference type="ARBA" id="ARBA00022723"/>
    </source>
</evidence>
<keyword evidence="6" id="KW-0479">Metal-binding</keyword>
<gene>
    <name evidence="18" type="primary">8234679</name>
    <name evidence="17" type="ORF">Phum_PHUM557580</name>
</gene>
<evidence type="ECO:0000256" key="13">
    <source>
        <dbReference type="ARBA" id="ARBA00023136"/>
    </source>
</evidence>
<evidence type="ECO:0000256" key="4">
    <source>
        <dbReference type="ARBA" id="ARBA00022679"/>
    </source>
</evidence>
<accession>E0W0K4</accession>
<dbReference type="GeneID" id="8234679"/>
<dbReference type="PANTHER" id="PTHR12183">
    <property type="entry name" value="MITOCHONDRIAL UBIQUITIN LIGASE ACTIVATOR OF NFKB 1"/>
    <property type="match status" value="1"/>
</dbReference>
<dbReference type="FunCoup" id="E0W0K4">
    <property type="interactions" value="1162"/>
</dbReference>
<evidence type="ECO:0000313" key="17">
    <source>
        <dbReference type="EMBL" id="EEB19160.1"/>
    </source>
</evidence>
<dbReference type="EC" id="2.3.2.27" evidence="3"/>
<dbReference type="PROSITE" id="PS50089">
    <property type="entry name" value="ZF_RING_2"/>
    <property type="match status" value="1"/>
</dbReference>
<dbReference type="GO" id="GO:0016567">
    <property type="term" value="P:protein ubiquitination"/>
    <property type="evidence" value="ECO:0007669"/>
    <property type="project" value="InterPro"/>
</dbReference>
<evidence type="ECO:0000256" key="14">
    <source>
        <dbReference type="PROSITE-ProRule" id="PRU00175"/>
    </source>
</evidence>
<dbReference type="EnsemblMetazoa" id="PHUM557580-RA">
    <property type="protein sequence ID" value="PHUM557580-PA"/>
    <property type="gene ID" value="PHUM557580"/>
</dbReference>
<dbReference type="STRING" id="121224.E0W0K4"/>
<reference evidence="18" key="3">
    <citation type="submission" date="2021-02" db="UniProtKB">
        <authorList>
            <consortium name="EnsemblMetazoa"/>
        </authorList>
    </citation>
    <scope>IDENTIFICATION</scope>
    <source>
        <strain evidence="18">USDA</strain>
    </source>
</reference>
<dbReference type="eggNOG" id="KOG1571">
    <property type="taxonomic scope" value="Eukaryota"/>
</dbReference>
<evidence type="ECO:0000256" key="10">
    <source>
        <dbReference type="ARBA" id="ARBA00022833"/>
    </source>
</evidence>
<evidence type="ECO:0000256" key="1">
    <source>
        <dbReference type="ARBA" id="ARBA00000900"/>
    </source>
</evidence>
<dbReference type="SMART" id="SM00184">
    <property type="entry name" value="RING"/>
    <property type="match status" value="1"/>
</dbReference>
<dbReference type="GO" id="GO:0008270">
    <property type="term" value="F:zinc ion binding"/>
    <property type="evidence" value="ECO:0007669"/>
    <property type="project" value="UniProtKB-KW"/>
</dbReference>
<dbReference type="AlphaFoldDB" id="E0W0K4"/>
<dbReference type="Pfam" id="PF13920">
    <property type="entry name" value="zf-C3HC4_3"/>
    <property type="match status" value="1"/>
</dbReference>
<keyword evidence="8" id="KW-0833">Ubl conjugation pathway</keyword>
<dbReference type="GO" id="GO:0005741">
    <property type="term" value="C:mitochondrial outer membrane"/>
    <property type="evidence" value="ECO:0007669"/>
    <property type="project" value="UniProtKB-SubCell"/>
</dbReference>
<organism>
    <name type="scientific">Pediculus humanus subsp. corporis</name>
    <name type="common">Body louse</name>
    <dbReference type="NCBI Taxonomy" id="121224"/>
    <lineage>
        <taxon>Eukaryota</taxon>
        <taxon>Metazoa</taxon>
        <taxon>Ecdysozoa</taxon>
        <taxon>Arthropoda</taxon>
        <taxon>Hexapoda</taxon>
        <taxon>Insecta</taxon>
        <taxon>Pterygota</taxon>
        <taxon>Neoptera</taxon>
        <taxon>Paraneoptera</taxon>
        <taxon>Psocodea</taxon>
        <taxon>Troctomorpha</taxon>
        <taxon>Phthiraptera</taxon>
        <taxon>Anoplura</taxon>
        <taxon>Pediculidae</taxon>
        <taxon>Pediculus</taxon>
    </lineage>
</organism>
<name>E0W0K4_PEDHC</name>
<dbReference type="KEGG" id="phu:Phum_PHUM557580"/>
<dbReference type="CDD" id="cd16649">
    <property type="entry name" value="mRING-HC-C3HC5_CGRF1-like"/>
    <property type="match status" value="1"/>
</dbReference>
<sequence>MDYLGDIICLSLDSVIFGVCLKAYLRNKHALHSIENAPEFGIDKHLEVFLNKNSGKFPYIAVRGSVKALGPAIKSLNHPSISGVIQKLSIRDMSFREAHQDFGLTENQRTINEIFNSIPFALTSRRGDVEVEVIDALAAEILDLEVVSDRFDPSNLGFMDHMWGFFTGIRKRGLQTIEEILKEGAYITAVGEVQKDGGSLRIQPPTDGTPFFISTMPVNSLVRRLDEKVKYYGWISFGFGVLGIFLFGTLIRKYFKKHNEWLKKEAERKRLESTRKERRKNVRNTEDLPMDKLCVVCQSNPKEVILLPCGHVCLCEDCSEQITNFCPVCKSLIENKNPAYIS</sequence>
<evidence type="ECO:0000256" key="12">
    <source>
        <dbReference type="ARBA" id="ARBA00023128"/>
    </source>
</evidence>
<dbReference type="OrthoDB" id="66726at2759"/>
<dbReference type="Gene3D" id="3.30.40.10">
    <property type="entry name" value="Zinc/RING finger domain, C3HC4 (zinc finger)"/>
    <property type="match status" value="1"/>
</dbReference>
<dbReference type="SUPFAM" id="SSF57850">
    <property type="entry name" value="RING/U-box"/>
    <property type="match status" value="1"/>
</dbReference>
<dbReference type="InterPro" id="IPR022170">
    <property type="entry name" value="MUL1-like"/>
</dbReference>
<comment type="catalytic activity">
    <reaction evidence="1">
        <text>S-ubiquitinyl-[E2 ubiquitin-conjugating enzyme]-L-cysteine + [acceptor protein]-L-lysine = [E2 ubiquitin-conjugating enzyme]-L-cysteine + N(6)-ubiquitinyl-[acceptor protein]-L-lysine.</text>
        <dbReference type="EC" id="2.3.2.27"/>
    </reaction>
</comment>
<proteinExistence type="predicted"/>
<keyword evidence="5 15" id="KW-0812">Transmembrane</keyword>
<keyword evidence="4" id="KW-0808">Transferase</keyword>
<evidence type="ECO:0000256" key="15">
    <source>
        <dbReference type="SAM" id="Phobius"/>
    </source>
</evidence>
<reference evidence="17" key="1">
    <citation type="submission" date="2007-04" db="EMBL/GenBank/DDBJ databases">
        <title>Annotation of Pediculus humanus corporis strain USDA.</title>
        <authorList>
            <person name="Kirkness E."/>
            <person name="Hannick L."/>
            <person name="Hass B."/>
            <person name="Bruggner R."/>
            <person name="Lawson D."/>
            <person name="Bidwell S."/>
            <person name="Joardar V."/>
            <person name="Caler E."/>
            <person name="Walenz B."/>
            <person name="Inman J."/>
            <person name="Schobel S."/>
            <person name="Galinsky K."/>
            <person name="Amedeo P."/>
            <person name="Strausberg R."/>
        </authorList>
    </citation>
    <scope>NUCLEOTIDE SEQUENCE</scope>
    <source>
        <strain evidence="17">USDA</strain>
    </source>
</reference>
<dbReference type="OMA" id="FWWKVLA"/>
<keyword evidence="12" id="KW-0496">Mitochondrion</keyword>
<evidence type="ECO:0000256" key="5">
    <source>
        <dbReference type="ARBA" id="ARBA00022692"/>
    </source>
</evidence>
<dbReference type="CTD" id="8234679"/>
<dbReference type="EMBL" id="DS235860">
    <property type="protein sequence ID" value="EEB19160.1"/>
    <property type="molecule type" value="Genomic_DNA"/>
</dbReference>
<keyword evidence="7 14" id="KW-0863">Zinc-finger</keyword>
<dbReference type="VEuPathDB" id="VectorBase:PHUM557580"/>
<dbReference type="Proteomes" id="UP000009046">
    <property type="component" value="Unassembled WGS sequence"/>
</dbReference>
<keyword evidence="11 15" id="KW-1133">Transmembrane helix</keyword>